<dbReference type="SUPFAM" id="SSF58038">
    <property type="entry name" value="SNARE fusion complex"/>
    <property type="match status" value="1"/>
</dbReference>
<dbReference type="GeneID" id="106465433"/>
<feature type="domain" description="V-SNARE coiled-coil homology" evidence="13">
    <location>
        <begin position="851"/>
        <end position="911"/>
    </location>
</feature>
<dbReference type="Gene3D" id="2.130.10.10">
    <property type="entry name" value="YVTN repeat-like/Quinoprotein amine dehydrogenase"/>
    <property type="match status" value="2"/>
</dbReference>
<keyword evidence="10" id="KW-0472">Membrane</keyword>
<feature type="repeat" description="WD" evidence="11">
    <location>
        <begin position="232"/>
        <end position="266"/>
    </location>
</feature>
<comment type="similarity">
    <text evidence="3">Belongs to the WD repeat L(2)GL family.</text>
</comment>
<keyword evidence="8 11" id="KW-0853">WD repeat</keyword>
<evidence type="ECO:0000256" key="4">
    <source>
        <dbReference type="ARBA" id="ARBA00022475"/>
    </source>
</evidence>
<keyword evidence="14" id="KW-1185">Reference proteome</keyword>
<evidence type="ECO:0000256" key="12">
    <source>
        <dbReference type="PROSITE-ProRule" id="PRU00290"/>
    </source>
</evidence>
<organism evidence="14 15">
    <name type="scientific">Limulus polyphemus</name>
    <name type="common">Atlantic horseshoe crab</name>
    <dbReference type="NCBI Taxonomy" id="6850"/>
    <lineage>
        <taxon>Eukaryota</taxon>
        <taxon>Metazoa</taxon>
        <taxon>Ecdysozoa</taxon>
        <taxon>Arthropoda</taxon>
        <taxon>Chelicerata</taxon>
        <taxon>Merostomata</taxon>
        <taxon>Xiphosura</taxon>
        <taxon>Limulidae</taxon>
        <taxon>Limulus</taxon>
    </lineage>
</organism>
<dbReference type="RefSeq" id="XP_022249041.1">
    <property type="nucleotide sequence ID" value="XM_022393333.1"/>
</dbReference>
<dbReference type="PANTHER" id="PTHR10241:SF25">
    <property type="entry name" value="TOMOSYN, ISOFORM C"/>
    <property type="match status" value="1"/>
</dbReference>
<evidence type="ECO:0000313" key="14">
    <source>
        <dbReference type="Proteomes" id="UP000694941"/>
    </source>
</evidence>
<dbReference type="PROSITE" id="PS50082">
    <property type="entry name" value="WD_REPEATS_2"/>
    <property type="match status" value="1"/>
</dbReference>
<evidence type="ECO:0000256" key="7">
    <source>
        <dbReference type="ARBA" id="ARBA00022553"/>
    </source>
</evidence>
<sequence>MQRTEMKRTGGFFKDMFEGLKSSVGLSQSVKYESEIEETLQKEHFQALKTVRHGFPFQPTAVAYDPIQRILAIGTRTGSVKILGKPGVDCHVHHFIDSAVIQILFLINEGGLISVCSDDTLHLWNLRQKRPEILHSLKFQRERITYCHLPFQSKWLYIGTERGNVYTVNIESFILSGYVIHWNKAIKISQKTHPGCVVHLSENPVDANKLLIAFETGTVVLWDLRNRTVDMRLENTEQVKSVSWHHDGKQLMCSHADGSLSTWNIKMPMKPTTVMHPHSGNKGKPEFCKPIYKVEWKTVRRRPQVWVMQWWIYLLLYAGRLNVTWDNLCPHTQAPPKLADPVQATEDFNSLFPPPDFAIPSLSQPNESTRLNAVFMDFVSQIFSDFQEPYAVVVVLNDELVVVDLTTEGFPSFLNPYPMDLHESPVTFCTYLTDCPIDLIPALFSVGSKKKKHSGFSKKEWPISGGEWGTGADNYTELIITGHADGSLKFWDASSVSLQFLYKLKSSKVFEQPKAENTDYQEDEPFAIEQICLCSESRILCVAGASPTDKSNLEKERVYVRTMYERNPKMLYLKLFDLKSTKADGAVQALYEAFQRSGTIYRLKESILLVDFLDSNGVLIPHPSGFWKDVDYNNKENCDQMLTHTIEHDFFLQATMDNFSKNTDFLTPLPSEVCDNQFVIMVSEKQAWVVSLPSQSCMSRNNLTDTSFVVCAKVMTLKSVGKVCLACFIGNGNIVVYSLPNLRLFYEVCYLSMMDLRILKTFSFGTNGLGLYLCSASEIQKFTISSSFWEILQDMLSTVFVPKDMPEPPRKGFFRGLFGGGPSSLDREGLFGEKSGNASRSVAHHIPGNSSLEHVKAQTGSLAGELARARLGLTERGEALNQLEDKTAKMMSEAEYFSNTAHKLMLKYRDKKWYQF</sequence>
<dbReference type="PANTHER" id="PTHR10241">
    <property type="entry name" value="LETHAL 2 GIANT LARVAE PROTEIN"/>
    <property type="match status" value="1"/>
</dbReference>
<evidence type="ECO:0000256" key="2">
    <source>
        <dbReference type="ARBA" id="ARBA00004496"/>
    </source>
</evidence>
<keyword evidence="6" id="KW-0963">Cytoplasm</keyword>
<dbReference type="SUPFAM" id="SSF50978">
    <property type="entry name" value="WD40 repeat-like"/>
    <property type="match status" value="2"/>
</dbReference>
<evidence type="ECO:0000256" key="11">
    <source>
        <dbReference type="PROSITE-ProRule" id="PRU00221"/>
    </source>
</evidence>
<dbReference type="InterPro" id="IPR001680">
    <property type="entry name" value="WD40_rpt"/>
</dbReference>
<dbReference type="PRINTS" id="PR00962">
    <property type="entry name" value="LETHAL2GIANT"/>
</dbReference>
<evidence type="ECO:0000256" key="3">
    <source>
        <dbReference type="ARBA" id="ARBA00008070"/>
    </source>
</evidence>
<evidence type="ECO:0000256" key="6">
    <source>
        <dbReference type="ARBA" id="ARBA00022490"/>
    </source>
</evidence>
<dbReference type="InterPro" id="IPR013905">
    <property type="entry name" value="Lgl_C_dom"/>
</dbReference>
<dbReference type="InterPro" id="IPR000664">
    <property type="entry name" value="Lethal2_giant"/>
</dbReference>
<evidence type="ECO:0000256" key="8">
    <source>
        <dbReference type="ARBA" id="ARBA00022574"/>
    </source>
</evidence>
<reference evidence="15" key="1">
    <citation type="submission" date="2025-08" db="UniProtKB">
        <authorList>
            <consortium name="RefSeq"/>
        </authorList>
    </citation>
    <scope>IDENTIFICATION</scope>
    <source>
        <tissue evidence="15">Muscle</tissue>
    </source>
</reference>
<comment type="subcellular location">
    <subcellularLocation>
        <location evidence="1">Cell membrane</location>
        <topology evidence="1">Peripheral membrane protein</topology>
    </subcellularLocation>
    <subcellularLocation>
        <location evidence="2">Cytoplasm</location>
    </subcellularLocation>
</comment>
<protein>
    <submittedName>
        <fullName evidence="15">Syntaxin-binding protein 5-like</fullName>
    </submittedName>
</protein>
<evidence type="ECO:0000313" key="15">
    <source>
        <dbReference type="RefSeq" id="XP_022249041.1"/>
    </source>
</evidence>
<dbReference type="CDD" id="cd15873">
    <property type="entry name" value="R-SNARE_STXBP5_6"/>
    <property type="match status" value="1"/>
</dbReference>
<dbReference type="InterPro" id="IPR013577">
    <property type="entry name" value="LLGL2"/>
</dbReference>
<dbReference type="Pfam" id="PF08366">
    <property type="entry name" value="LLGL"/>
    <property type="match status" value="1"/>
</dbReference>
<keyword evidence="5" id="KW-0268">Exocytosis</keyword>
<keyword evidence="12" id="KW-0175">Coiled coil</keyword>
<keyword evidence="4" id="KW-1003">Cell membrane</keyword>
<keyword evidence="9" id="KW-0677">Repeat</keyword>
<keyword evidence="7" id="KW-0597">Phosphoprotein</keyword>
<evidence type="ECO:0000259" key="13">
    <source>
        <dbReference type="PROSITE" id="PS50892"/>
    </source>
</evidence>
<dbReference type="InterPro" id="IPR015943">
    <property type="entry name" value="WD40/YVTN_repeat-like_dom_sf"/>
</dbReference>
<dbReference type="Pfam" id="PF08596">
    <property type="entry name" value="Lgl_C"/>
    <property type="match status" value="1"/>
</dbReference>
<evidence type="ECO:0000256" key="5">
    <source>
        <dbReference type="ARBA" id="ARBA00022483"/>
    </source>
</evidence>
<gene>
    <name evidence="15" type="primary">LOC106465433</name>
</gene>
<proteinExistence type="inferred from homology"/>
<evidence type="ECO:0000256" key="10">
    <source>
        <dbReference type="ARBA" id="ARBA00023136"/>
    </source>
</evidence>
<dbReference type="Proteomes" id="UP000694941">
    <property type="component" value="Unplaced"/>
</dbReference>
<dbReference type="PROSITE" id="PS50892">
    <property type="entry name" value="V_SNARE"/>
    <property type="match status" value="1"/>
</dbReference>
<dbReference type="Pfam" id="PF00400">
    <property type="entry name" value="WD40"/>
    <property type="match status" value="1"/>
</dbReference>
<accession>A0ABM1SZI5</accession>
<name>A0ABM1SZI5_LIMPO</name>
<dbReference type="InterPro" id="IPR042855">
    <property type="entry name" value="V_SNARE_CC"/>
</dbReference>
<dbReference type="InterPro" id="IPR036322">
    <property type="entry name" value="WD40_repeat_dom_sf"/>
</dbReference>
<dbReference type="SMART" id="SM00320">
    <property type="entry name" value="WD40"/>
    <property type="match status" value="5"/>
</dbReference>
<evidence type="ECO:0000256" key="9">
    <source>
        <dbReference type="ARBA" id="ARBA00022737"/>
    </source>
</evidence>
<evidence type="ECO:0000256" key="1">
    <source>
        <dbReference type="ARBA" id="ARBA00004202"/>
    </source>
</evidence>
<dbReference type="Gene3D" id="1.20.5.110">
    <property type="match status" value="1"/>
</dbReference>